<dbReference type="InterPro" id="IPR008279">
    <property type="entry name" value="PEP-util_enz_mobile_dom"/>
</dbReference>
<dbReference type="Pfam" id="PF01326">
    <property type="entry name" value="PPDK_N"/>
    <property type="match status" value="1"/>
</dbReference>
<name>A0A543GA71_9PSEU</name>
<dbReference type="InterPro" id="IPR002192">
    <property type="entry name" value="PPDK_AMP/ATP-bd"/>
</dbReference>
<dbReference type="Proteomes" id="UP000319818">
    <property type="component" value="Unassembled WGS sequence"/>
</dbReference>
<dbReference type="PANTHER" id="PTHR43615">
    <property type="entry name" value="PHOSPHOENOLPYRUVATE SYNTHASE-RELATED"/>
    <property type="match status" value="1"/>
</dbReference>
<dbReference type="SUPFAM" id="SSF56059">
    <property type="entry name" value="Glutathione synthetase ATP-binding domain-like"/>
    <property type="match status" value="1"/>
</dbReference>
<gene>
    <name evidence="3" type="ORF">FB388_0327</name>
</gene>
<dbReference type="SUPFAM" id="SSF52009">
    <property type="entry name" value="Phosphohistidine domain"/>
    <property type="match status" value="1"/>
</dbReference>
<keyword evidence="4" id="KW-1185">Reference proteome</keyword>
<evidence type="ECO:0000313" key="4">
    <source>
        <dbReference type="Proteomes" id="UP000319818"/>
    </source>
</evidence>
<evidence type="ECO:0000259" key="2">
    <source>
        <dbReference type="Pfam" id="PF01326"/>
    </source>
</evidence>
<keyword evidence="3" id="KW-0418">Kinase</keyword>
<dbReference type="InterPro" id="IPR013815">
    <property type="entry name" value="ATP_grasp_subdomain_1"/>
</dbReference>
<evidence type="ECO:0000313" key="3">
    <source>
        <dbReference type="EMBL" id="TQM42988.1"/>
    </source>
</evidence>
<organism evidence="3 4">
    <name type="scientific">Pseudonocardia cypriaca</name>
    <dbReference type="NCBI Taxonomy" id="882449"/>
    <lineage>
        <taxon>Bacteria</taxon>
        <taxon>Bacillati</taxon>
        <taxon>Actinomycetota</taxon>
        <taxon>Actinomycetes</taxon>
        <taxon>Pseudonocardiales</taxon>
        <taxon>Pseudonocardiaceae</taxon>
        <taxon>Pseudonocardia</taxon>
    </lineage>
</organism>
<reference evidence="3 4" key="1">
    <citation type="submission" date="2019-06" db="EMBL/GenBank/DDBJ databases">
        <title>Sequencing the genomes of 1000 actinobacteria strains.</title>
        <authorList>
            <person name="Klenk H.-P."/>
        </authorList>
    </citation>
    <scope>NUCLEOTIDE SEQUENCE [LARGE SCALE GENOMIC DNA]</scope>
    <source>
        <strain evidence="3 4">DSM 45511</strain>
    </source>
</reference>
<keyword evidence="3" id="KW-0808">Transferase</keyword>
<dbReference type="Gene3D" id="3.30.1490.20">
    <property type="entry name" value="ATP-grasp fold, A domain"/>
    <property type="match status" value="1"/>
</dbReference>
<dbReference type="EMBL" id="VFPH01000001">
    <property type="protein sequence ID" value="TQM42988.1"/>
    <property type="molecule type" value="Genomic_DNA"/>
</dbReference>
<dbReference type="InterPro" id="IPR036637">
    <property type="entry name" value="Phosphohistidine_dom_sf"/>
</dbReference>
<dbReference type="Pfam" id="PF00391">
    <property type="entry name" value="PEP-utilizers"/>
    <property type="match status" value="1"/>
</dbReference>
<protein>
    <submittedName>
        <fullName evidence="3">Pyruvate,water dikinase</fullName>
    </submittedName>
</protein>
<dbReference type="OrthoDB" id="9765468at2"/>
<dbReference type="AlphaFoldDB" id="A0A543GA71"/>
<accession>A0A543GA71</accession>
<evidence type="ECO:0000259" key="1">
    <source>
        <dbReference type="Pfam" id="PF00391"/>
    </source>
</evidence>
<dbReference type="GO" id="GO:0005524">
    <property type="term" value="F:ATP binding"/>
    <property type="evidence" value="ECO:0007669"/>
    <property type="project" value="InterPro"/>
</dbReference>
<dbReference type="RefSeq" id="WP_142102458.1">
    <property type="nucleotide sequence ID" value="NZ_VFPH01000001.1"/>
</dbReference>
<sequence>MTHAPTRPATVLPLTAVGRDDLASAGGKGANLGELIRAGFPVPDGVVITTDAYAAVVEQAGLAPALASAADDGGAALRAAFAAVEMPDDLRKAILDIHPLLGGGPVAVRSSATAEDLPGAAFAGQQDTYLNVVGPEALLDAVRRCWGSLWTERAIAYRARRDVDPAAVRIAVVVQRMVPAAFAGVLFTANPVSGARDEVVVDASSGLGEAVVSGLVTPDHYVLGADGQVRERRRGLREVVVRGIDGGGVEHCEEGRHEELPDTVLAELAALGRRVADHFGRPQDIEWAWADGRVWLVQARPMTALPPPPLHLSRIQRISGPQIVEYLPYRPYPMDTSGWIDRGIGRMVRRMLREIAGVHIDFADVLPESDGVVDRFVPPQPRPTLEVLGAPARNLPRIRRYRPAGWTRDPRYTRFEREVRELAAVDVPALGWDELRRLPQRTFDTTDLVTDLRVDYLPRVGVDLLRLRLLQVLLRRSGVSGLTLGTRTRTEDANRELLRLAERVRADGALRTVFGLEPDAIAERIEQDPAFADFRAAFAAFRAEYGHRETASPLLMSAPTWGDAPAIVLGMVKVLVADAPPAPAADRAERAEQQLLTHPLVRLTRSERRVRGLLAGARSGIAFREDTHFHGTRLLPVLRRAVLEMGRRLAAADVLREADDVLHLRLEELEGLADPATLAPADAERVRATARARSARRAELAGVPLIASSVLFPDRAPRGDALVTGTPASGGRATGPVRVIRETAGFGRLRSGDVLVCPYTNPSWTPLFQRAAAVVVDSGGAGSHAAIVAREYGIPAVMGSATGTSVLTDGQVVTVDGDTGLVTGE</sequence>
<feature type="domain" description="PEP-utilising enzyme mobile" evidence="1">
    <location>
        <begin position="750"/>
        <end position="820"/>
    </location>
</feature>
<dbReference type="Gene3D" id="3.50.30.10">
    <property type="entry name" value="Phosphohistidine domain"/>
    <property type="match status" value="1"/>
</dbReference>
<dbReference type="PANTHER" id="PTHR43615:SF1">
    <property type="entry name" value="PPDK_N DOMAIN-CONTAINING PROTEIN"/>
    <property type="match status" value="1"/>
</dbReference>
<dbReference type="GO" id="GO:0016301">
    <property type="term" value="F:kinase activity"/>
    <property type="evidence" value="ECO:0007669"/>
    <property type="project" value="UniProtKB-KW"/>
</dbReference>
<proteinExistence type="predicted"/>
<dbReference type="Gene3D" id="3.30.470.20">
    <property type="entry name" value="ATP-grasp fold, B domain"/>
    <property type="match status" value="1"/>
</dbReference>
<feature type="domain" description="Pyruvate phosphate dikinase AMP/ATP-binding" evidence="2">
    <location>
        <begin position="24"/>
        <end position="304"/>
    </location>
</feature>
<keyword evidence="3" id="KW-0670">Pyruvate</keyword>
<dbReference type="InterPro" id="IPR051549">
    <property type="entry name" value="PEP_Utilizing_Enz"/>
</dbReference>
<comment type="caution">
    <text evidence="3">The sequence shown here is derived from an EMBL/GenBank/DDBJ whole genome shotgun (WGS) entry which is preliminary data.</text>
</comment>